<dbReference type="GO" id="GO:0046677">
    <property type="term" value="P:response to antibiotic"/>
    <property type="evidence" value="ECO:0007669"/>
    <property type="project" value="UniProtKB-KW"/>
</dbReference>
<dbReference type="FunFam" id="3.40.50.300:FF:000589">
    <property type="entry name" value="ABC transporter, ATP-binding subunit"/>
    <property type="match status" value="1"/>
</dbReference>
<name>A0A919CKZ0_9ACTN</name>
<evidence type="ECO:0000313" key="11">
    <source>
        <dbReference type="EMBL" id="GHD32334.1"/>
    </source>
</evidence>
<keyword evidence="9" id="KW-0046">Antibiotic resistance</keyword>
<keyword evidence="4" id="KW-1003">Cell membrane</keyword>
<dbReference type="CDD" id="cd03230">
    <property type="entry name" value="ABC_DR_subfamily_A"/>
    <property type="match status" value="1"/>
</dbReference>
<evidence type="ECO:0000256" key="1">
    <source>
        <dbReference type="ARBA" id="ARBA00004202"/>
    </source>
</evidence>
<dbReference type="GO" id="GO:0016887">
    <property type="term" value="F:ATP hydrolysis activity"/>
    <property type="evidence" value="ECO:0007669"/>
    <property type="project" value="InterPro"/>
</dbReference>
<evidence type="ECO:0000256" key="7">
    <source>
        <dbReference type="ARBA" id="ARBA00022967"/>
    </source>
</evidence>
<dbReference type="GO" id="GO:0005524">
    <property type="term" value="F:ATP binding"/>
    <property type="evidence" value="ECO:0007669"/>
    <property type="project" value="UniProtKB-KW"/>
</dbReference>
<evidence type="ECO:0000256" key="5">
    <source>
        <dbReference type="ARBA" id="ARBA00022741"/>
    </source>
</evidence>
<gene>
    <name evidence="11" type="ORF">GCM10007147_35810</name>
</gene>
<organism evidence="11 12">
    <name type="scientific">Nocardiopsis kunsanensis</name>
    <dbReference type="NCBI Taxonomy" id="141693"/>
    <lineage>
        <taxon>Bacteria</taxon>
        <taxon>Bacillati</taxon>
        <taxon>Actinomycetota</taxon>
        <taxon>Actinomycetes</taxon>
        <taxon>Streptosporangiales</taxon>
        <taxon>Nocardiopsidaceae</taxon>
        <taxon>Nocardiopsis</taxon>
    </lineage>
</organism>
<dbReference type="AlphaFoldDB" id="A0A919CKZ0"/>
<dbReference type="EMBL" id="BMXL01000023">
    <property type="protein sequence ID" value="GHD32334.1"/>
    <property type="molecule type" value="Genomic_DNA"/>
</dbReference>
<keyword evidence="7" id="KW-1278">Translocase</keyword>
<accession>A0A919CKZ0</accession>
<dbReference type="SUPFAM" id="SSF52540">
    <property type="entry name" value="P-loop containing nucleoside triphosphate hydrolases"/>
    <property type="match status" value="1"/>
</dbReference>
<dbReference type="PROSITE" id="PS00211">
    <property type="entry name" value="ABC_TRANSPORTER_1"/>
    <property type="match status" value="1"/>
</dbReference>
<dbReference type="GO" id="GO:0005886">
    <property type="term" value="C:plasma membrane"/>
    <property type="evidence" value="ECO:0007669"/>
    <property type="project" value="UniProtKB-SubCell"/>
</dbReference>
<comment type="similarity">
    <text evidence="2">Belongs to the ABC transporter superfamily.</text>
</comment>
<keyword evidence="5" id="KW-0547">Nucleotide-binding</keyword>
<dbReference type="InterPro" id="IPR003593">
    <property type="entry name" value="AAA+_ATPase"/>
</dbReference>
<dbReference type="PANTHER" id="PTHR42711:SF5">
    <property type="entry name" value="ABC TRANSPORTER ATP-BINDING PROTEIN NATA"/>
    <property type="match status" value="1"/>
</dbReference>
<sequence>MNREDDGVNAVVVEALTKAYGGKTVVDGVSLTVREGEFFGLLGPNGAGKTTTMEMMEGLRKADSGSVSLLGSSPQPRNTALLPRIGVQLQASAFFERLTAHEQLVTFAALYGASTDRVDDTLELVGLTEHSHVREDKLSGGQRQRLSIACALVHDPELLFLDEPTASLDPQARRNLWDVLRGIKERGKTIVYTTHYIEEAERLCDRIAILDHGRVVAMDTPGALVGGLGTAMSMELPEGVLGVDELLSLPGVDDVRTEGDRIRITASDSNAVMRALTDRGAAGRLRTRDASLEDVFLELTGREYRS</sequence>
<evidence type="ECO:0000256" key="8">
    <source>
        <dbReference type="ARBA" id="ARBA00023136"/>
    </source>
</evidence>
<evidence type="ECO:0000313" key="12">
    <source>
        <dbReference type="Proteomes" id="UP000654947"/>
    </source>
</evidence>
<comment type="subcellular location">
    <subcellularLocation>
        <location evidence="1">Cell membrane</location>
        <topology evidence="1">Peripheral membrane protein</topology>
    </subcellularLocation>
</comment>
<dbReference type="InterPro" id="IPR027417">
    <property type="entry name" value="P-loop_NTPase"/>
</dbReference>
<evidence type="ECO:0000259" key="10">
    <source>
        <dbReference type="PROSITE" id="PS50893"/>
    </source>
</evidence>
<evidence type="ECO:0000256" key="3">
    <source>
        <dbReference type="ARBA" id="ARBA00022448"/>
    </source>
</evidence>
<keyword evidence="8" id="KW-0472">Membrane</keyword>
<evidence type="ECO:0000256" key="2">
    <source>
        <dbReference type="ARBA" id="ARBA00005417"/>
    </source>
</evidence>
<protein>
    <submittedName>
        <fullName evidence="11">Multidrug ABC transporter ATP-binding protein</fullName>
    </submittedName>
</protein>
<evidence type="ECO:0000256" key="4">
    <source>
        <dbReference type="ARBA" id="ARBA00022475"/>
    </source>
</evidence>
<keyword evidence="6 11" id="KW-0067">ATP-binding</keyword>
<dbReference type="Gene3D" id="3.40.50.300">
    <property type="entry name" value="P-loop containing nucleotide triphosphate hydrolases"/>
    <property type="match status" value="1"/>
</dbReference>
<keyword evidence="12" id="KW-1185">Reference proteome</keyword>
<dbReference type="Pfam" id="PF00005">
    <property type="entry name" value="ABC_tran"/>
    <property type="match status" value="1"/>
</dbReference>
<keyword evidence="3" id="KW-0813">Transport</keyword>
<dbReference type="InterPro" id="IPR017871">
    <property type="entry name" value="ABC_transporter-like_CS"/>
</dbReference>
<proteinExistence type="inferred from homology"/>
<dbReference type="InterPro" id="IPR003439">
    <property type="entry name" value="ABC_transporter-like_ATP-bd"/>
</dbReference>
<dbReference type="PROSITE" id="PS50893">
    <property type="entry name" value="ABC_TRANSPORTER_2"/>
    <property type="match status" value="1"/>
</dbReference>
<comment type="caution">
    <text evidence="11">The sequence shown here is derived from an EMBL/GenBank/DDBJ whole genome shotgun (WGS) entry which is preliminary data.</text>
</comment>
<evidence type="ECO:0000256" key="9">
    <source>
        <dbReference type="ARBA" id="ARBA00023251"/>
    </source>
</evidence>
<dbReference type="PANTHER" id="PTHR42711">
    <property type="entry name" value="ABC TRANSPORTER ATP-BINDING PROTEIN"/>
    <property type="match status" value="1"/>
</dbReference>
<evidence type="ECO:0000256" key="6">
    <source>
        <dbReference type="ARBA" id="ARBA00022840"/>
    </source>
</evidence>
<reference evidence="11 12" key="1">
    <citation type="journal article" date="2014" name="Int. J. Syst. Evol. Microbiol.">
        <title>Complete genome sequence of Corynebacterium casei LMG S-19264T (=DSM 44701T), isolated from a smear-ripened cheese.</title>
        <authorList>
            <consortium name="US DOE Joint Genome Institute (JGI-PGF)"/>
            <person name="Walter F."/>
            <person name="Albersmeier A."/>
            <person name="Kalinowski J."/>
            <person name="Ruckert C."/>
        </authorList>
    </citation>
    <scope>NUCLEOTIDE SEQUENCE [LARGE SCALE GENOMIC DNA]</scope>
    <source>
        <strain evidence="11 12">KCTC 19473</strain>
    </source>
</reference>
<feature type="domain" description="ABC transporter" evidence="10">
    <location>
        <begin position="11"/>
        <end position="237"/>
    </location>
</feature>
<dbReference type="RefSeq" id="WP_017577266.1">
    <property type="nucleotide sequence ID" value="NZ_BMXL01000023.1"/>
</dbReference>
<dbReference type="SMART" id="SM00382">
    <property type="entry name" value="AAA"/>
    <property type="match status" value="1"/>
</dbReference>
<dbReference type="InterPro" id="IPR050763">
    <property type="entry name" value="ABC_transporter_ATP-binding"/>
</dbReference>
<dbReference type="Proteomes" id="UP000654947">
    <property type="component" value="Unassembled WGS sequence"/>
</dbReference>